<gene>
    <name evidence="7" type="ORF">FAK_26900</name>
</gene>
<dbReference type="InterPro" id="IPR043428">
    <property type="entry name" value="LivM-like"/>
</dbReference>
<sequence>MLSYLKTPAQKRTAVFYGLILFGFYLVPLFSDNFYLLSVFTTAYFYIIFATSWDVFAGYSHLMNFGHALFIGLAGYLTAFVDLHLGLPPLLVLPMCAVLCGVLGMFIGYLTLRMQGPYFAIITMAFAAVAYESSIMFSEYTGGEEGIPGIHPLTDSLVGDYYFVLIVMSLIFLFLIWFTRGRWGLVLKAISQNEDSVLASGINTAWVKIRAYSISGALCGIGGSVYAYSLTHVGPTSMEQVLSTTILIMAMVGGMGTITGPFLGALILVLFNELSRDMEEYRLLIYTVMVVVIIFFAPKGIISWGQPIARAFKLGGKRG</sequence>
<dbReference type="KEGG" id="dmp:FAK_26900"/>
<evidence type="ECO:0000256" key="4">
    <source>
        <dbReference type="ARBA" id="ARBA00022989"/>
    </source>
</evidence>
<feature type="transmembrane region" description="Helical" evidence="6">
    <location>
        <begin position="283"/>
        <end position="304"/>
    </location>
</feature>
<evidence type="ECO:0000256" key="1">
    <source>
        <dbReference type="ARBA" id="ARBA00004651"/>
    </source>
</evidence>
<proteinExistence type="predicted"/>
<comment type="subcellular location">
    <subcellularLocation>
        <location evidence="1">Cell membrane</location>
        <topology evidence="1">Multi-pass membrane protein</topology>
    </subcellularLocation>
</comment>
<keyword evidence="8" id="KW-1185">Reference proteome</keyword>
<feature type="transmembrane region" description="Helical" evidence="6">
    <location>
        <begin position="161"/>
        <end position="178"/>
    </location>
</feature>
<evidence type="ECO:0000256" key="6">
    <source>
        <dbReference type="SAM" id="Phobius"/>
    </source>
</evidence>
<feature type="transmembrane region" description="Helical" evidence="6">
    <location>
        <begin position="68"/>
        <end position="85"/>
    </location>
</feature>
<dbReference type="EMBL" id="AP028679">
    <property type="protein sequence ID" value="BEQ15624.1"/>
    <property type="molecule type" value="Genomic_DNA"/>
</dbReference>
<dbReference type="AlphaFoldDB" id="A0AAU9ER71"/>
<dbReference type="Proteomes" id="UP001366166">
    <property type="component" value="Chromosome"/>
</dbReference>
<feature type="transmembrane region" description="Helical" evidence="6">
    <location>
        <begin position="91"/>
        <end position="112"/>
    </location>
</feature>
<reference evidence="8" key="1">
    <citation type="journal article" date="2023" name="Arch. Microbiol.">
        <title>Desulfoferula mesophilus gen. nov. sp. nov., a mesophilic sulfate-reducing bacterium isolated from a brackish lake sediment.</title>
        <authorList>
            <person name="Watanabe T."/>
            <person name="Yabe T."/>
            <person name="Tsuji J.M."/>
            <person name="Fukui M."/>
        </authorList>
    </citation>
    <scope>NUCLEOTIDE SEQUENCE [LARGE SCALE GENOMIC DNA]</scope>
    <source>
        <strain evidence="8">12FAK</strain>
    </source>
</reference>
<feature type="transmembrane region" description="Helical" evidence="6">
    <location>
        <begin position="34"/>
        <end position="56"/>
    </location>
</feature>
<evidence type="ECO:0000256" key="5">
    <source>
        <dbReference type="ARBA" id="ARBA00023136"/>
    </source>
</evidence>
<organism evidence="7 8">
    <name type="scientific">Desulfoferula mesophila</name>
    <dbReference type="NCBI Taxonomy" id="3058419"/>
    <lineage>
        <taxon>Bacteria</taxon>
        <taxon>Pseudomonadati</taxon>
        <taxon>Thermodesulfobacteriota</taxon>
        <taxon>Desulfarculia</taxon>
        <taxon>Desulfarculales</taxon>
        <taxon>Desulfarculaceae</taxon>
        <taxon>Desulfoferula</taxon>
    </lineage>
</organism>
<keyword evidence="3 6" id="KW-0812">Transmembrane</keyword>
<keyword evidence="5 6" id="KW-0472">Membrane</keyword>
<protein>
    <submittedName>
        <fullName evidence="7">Branched-chain amino acid ABC transporter permease</fullName>
    </submittedName>
</protein>
<feature type="transmembrane region" description="Helical" evidence="6">
    <location>
        <begin position="211"/>
        <end position="229"/>
    </location>
</feature>
<dbReference type="GO" id="GO:0005886">
    <property type="term" value="C:plasma membrane"/>
    <property type="evidence" value="ECO:0007669"/>
    <property type="project" value="UniProtKB-SubCell"/>
</dbReference>
<keyword evidence="4 6" id="KW-1133">Transmembrane helix</keyword>
<dbReference type="Pfam" id="PF02653">
    <property type="entry name" value="BPD_transp_2"/>
    <property type="match status" value="1"/>
</dbReference>
<feature type="transmembrane region" description="Helical" evidence="6">
    <location>
        <begin position="12"/>
        <end position="28"/>
    </location>
</feature>
<feature type="transmembrane region" description="Helical" evidence="6">
    <location>
        <begin position="119"/>
        <end position="141"/>
    </location>
</feature>
<dbReference type="InterPro" id="IPR001851">
    <property type="entry name" value="ABC_transp_permease"/>
</dbReference>
<feature type="transmembrane region" description="Helical" evidence="6">
    <location>
        <begin position="241"/>
        <end position="271"/>
    </location>
</feature>
<dbReference type="CDD" id="cd06581">
    <property type="entry name" value="TM_PBP1_LivM_like"/>
    <property type="match status" value="1"/>
</dbReference>
<dbReference type="RefSeq" id="WP_338600280.1">
    <property type="nucleotide sequence ID" value="NZ_AP028679.1"/>
</dbReference>
<evidence type="ECO:0000313" key="7">
    <source>
        <dbReference type="EMBL" id="BEQ15624.1"/>
    </source>
</evidence>
<dbReference type="PANTHER" id="PTHR30482:SF10">
    <property type="entry name" value="HIGH-AFFINITY BRANCHED-CHAIN AMINO ACID TRANSPORT PROTEIN BRAE"/>
    <property type="match status" value="1"/>
</dbReference>
<evidence type="ECO:0000313" key="8">
    <source>
        <dbReference type="Proteomes" id="UP001366166"/>
    </source>
</evidence>
<evidence type="ECO:0000256" key="2">
    <source>
        <dbReference type="ARBA" id="ARBA00022475"/>
    </source>
</evidence>
<name>A0AAU9ER71_9BACT</name>
<dbReference type="PANTHER" id="PTHR30482">
    <property type="entry name" value="HIGH-AFFINITY BRANCHED-CHAIN AMINO ACID TRANSPORT SYSTEM PERMEASE"/>
    <property type="match status" value="1"/>
</dbReference>
<dbReference type="GO" id="GO:0015658">
    <property type="term" value="F:branched-chain amino acid transmembrane transporter activity"/>
    <property type="evidence" value="ECO:0007669"/>
    <property type="project" value="InterPro"/>
</dbReference>
<keyword evidence="2" id="KW-1003">Cell membrane</keyword>
<accession>A0AAU9ER71</accession>
<evidence type="ECO:0000256" key="3">
    <source>
        <dbReference type="ARBA" id="ARBA00022692"/>
    </source>
</evidence>